<dbReference type="PANTHER" id="PTHR32438:SF5">
    <property type="entry name" value="4-ALPHA-GLUCANOTRANSFERASE DPE1, CHLOROPLASTIC_AMYLOPLASTIC"/>
    <property type="match status" value="1"/>
</dbReference>
<dbReference type="SUPFAM" id="SSF51445">
    <property type="entry name" value="(Trans)glycosidases"/>
    <property type="match status" value="1"/>
</dbReference>
<evidence type="ECO:0000313" key="12">
    <source>
        <dbReference type="Proteomes" id="UP001162891"/>
    </source>
</evidence>
<gene>
    <name evidence="11" type="ORF">AMOR_43620</name>
</gene>
<comment type="similarity">
    <text evidence="2 10">Belongs to the disproportionating enzyme family.</text>
</comment>
<proteinExistence type="inferred from homology"/>
<accession>A0ABM7X0W3</accession>
<evidence type="ECO:0000256" key="7">
    <source>
        <dbReference type="ARBA" id="ARBA00023277"/>
    </source>
</evidence>
<dbReference type="PANTHER" id="PTHR32438">
    <property type="entry name" value="4-ALPHA-GLUCANOTRANSFERASE DPE1, CHLOROPLASTIC/AMYLOPLASTIC"/>
    <property type="match status" value="1"/>
</dbReference>
<organism evidence="11 12">
    <name type="scientific">Anaeromyxobacter oryzae</name>
    <dbReference type="NCBI Taxonomy" id="2918170"/>
    <lineage>
        <taxon>Bacteria</taxon>
        <taxon>Pseudomonadati</taxon>
        <taxon>Myxococcota</taxon>
        <taxon>Myxococcia</taxon>
        <taxon>Myxococcales</taxon>
        <taxon>Cystobacterineae</taxon>
        <taxon>Anaeromyxobacteraceae</taxon>
        <taxon>Anaeromyxobacter</taxon>
    </lineage>
</organism>
<evidence type="ECO:0000256" key="4">
    <source>
        <dbReference type="ARBA" id="ARBA00020295"/>
    </source>
</evidence>
<reference evidence="12" key="1">
    <citation type="journal article" date="2022" name="Int. J. Syst. Evol. Microbiol.">
        <title>Anaeromyxobacter oryzae sp. nov., Anaeromyxobacter diazotrophicus sp. nov. and Anaeromyxobacter paludicola sp. nov., isolated from paddy soils.</title>
        <authorList>
            <person name="Itoh H."/>
            <person name="Xu Z."/>
            <person name="Mise K."/>
            <person name="Masuda Y."/>
            <person name="Ushijima N."/>
            <person name="Hayakawa C."/>
            <person name="Shiratori Y."/>
            <person name="Senoo K."/>
        </authorList>
    </citation>
    <scope>NUCLEOTIDE SEQUENCE [LARGE SCALE GENOMIC DNA]</scope>
    <source>
        <strain evidence="12">Red232</strain>
    </source>
</reference>
<comment type="catalytic activity">
    <reaction evidence="1 10">
        <text>Transfers a segment of a (1-&gt;4)-alpha-D-glucan to a new position in an acceptor, which may be glucose or a (1-&gt;4)-alpha-D-glucan.</text>
        <dbReference type="EC" id="2.4.1.25"/>
    </reaction>
</comment>
<evidence type="ECO:0000256" key="9">
    <source>
        <dbReference type="ARBA" id="ARBA00031501"/>
    </source>
</evidence>
<dbReference type="RefSeq" id="WP_248354111.1">
    <property type="nucleotide sequence ID" value="NZ_AP025591.1"/>
</dbReference>
<dbReference type="InterPro" id="IPR003385">
    <property type="entry name" value="Glyco_hydro_77"/>
</dbReference>
<dbReference type="Gene3D" id="3.20.20.80">
    <property type="entry name" value="Glycosidases"/>
    <property type="match status" value="1"/>
</dbReference>
<dbReference type="Pfam" id="PF02446">
    <property type="entry name" value="Glyco_hydro_77"/>
    <property type="match status" value="1"/>
</dbReference>
<dbReference type="NCBIfam" id="TIGR00217">
    <property type="entry name" value="malQ"/>
    <property type="match status" value="1"/>
</dbReference>
<dbReference type="Proteomes" id="UP001162891">
    <property type="component" value="Chromosome"/>
</dbReference>
<dbReference type="EC" id="2.4.1.25" evidence="3 10"/>
<evidence type="ECO:0000313" key="11">
    <source>
        <dbReference type="EMBL" id="BDG05366.1"/>
    </source>
</evidence>
<keyword evidence="6 10" id="KW-0808">Transferase</keyword>
<dbReference type="InterPro" id="IPR017853">
    <property type="entry name" value="GH"/>
</dbReference>
<keyword evidence="5 10" id="KW-0328">Glycosyltransferase</keyword>
<evidence type="ECO:0000256" key="6">
    <source>
        <dbReference type="ARBA" id="ARBA00022679"/>
    </source>
</evidence>
<evidence type="ECO:0000256" key="1">
    <source>
        <dbReference type="ARBA" id="ARBA00000439"/>
    </source>
</evidence>
<sequence length="505" mass="55177">MRDRRSGILLHPTSLPGPHGAGDLGAGAHRFATWLSDAGQRLWQVLPLSPTGFGDSPYQALSSAAGNPLLVSLEVLRNEGWLDDADLAGAPAAAPGRAELAGALAWKRARLARAALTFAAGASAEQAAELADFRAREAEWLEDWALFAVLKDLHEGAPWTRWRTPLARRDPAALDDARARFAEAISAEVFAQHAFFQQWSALRARCRALGIAVLGDLPIFVAHDSADVWARPDLFRLDASGEPAVVAGVPPDYFSATGQRWGNPLYDWDAIARDGYRFWIARVRRTLALVDRIRLDHFRGFEAYWEIPADAVTAEQGRWVPGPGAELFEALQRALGPLPFVAENLGVITPEVEALRRRFGLPGMAVLQFAFGNDPQAPTFRPHNYARDLVAYTGTHDNDTVLGWWDGGAEGSVRTADDVAREKAMAREYLGTDGREMNWTMIRAALGSVADTAVVPLQDVLGLGSDARMNRPATLGGNWRWRVREEALTPALASRLARLASLYGR</sequence>
<keyword evidence="7 10" id="KW-0119">Carbohydrate metabolism</keyword>
<keyword evidence="12" id="KW-1185">Reference proteome</keyword>
<dbReference type="NCBIfam" id="NF011080">
    <property type="entry name" value="PRK14508.1-3"/>
    <property type="match status" value="1"/>
</dbReference>
<protein>
    <recommendedName>
        <fullName evidence="4 10">4-alpha-glucanotransferase</fullName>
        <ecNumber evidence="3 10">2.4.1.25</ecNumber>
    </recommendedName>
    <alternativeName>
        <fullName evidence="8 10">Amylomaltase</fullName>
    </alternativeName>
    <alternativeName>
        <fullName evidence="9 10">Disproportionating enzyme</fullName>
    </alternativeName>
</protein>
<evidence type="ECO:0000256" key="2">
    <source>
        <dbReference type="ARBA" id="ARBA00005684"/>
    </source>
</evidence>
<evidence type="ECO:0000256" key="10">
    <source>
        <dbReference type="RuleBase" id="RU361207"/>
    </source>
</evidence>
<evidence type="ECO:0000256" key="8">
    <source>
        <dbReference type="ARBA" id="ARBA00031423"/>
    </source>
</evidence>
<evidence type="ECO:0000256" key="3">
    <source>
        <dbReference type="ARBA" id="ARBA00012560"/>
    </source>
</evidence>
<name>A0ABM7X0W3_9BACT</name>
<evidence type="ECO:0000256" key="5">
    <source>
        <dbReference type="ARBA" id="ARBA00022676"/>
    </source>
</evidence>
<dbReference type="EMBL" id="AP025591">
    <property type="protein sequence ID" value="BDG05366.1"/>
    <property type="molecule type" value="Genomic_DNA"/>
</dbReference>